<accession>A0A1M5X064</accession>
<feature type="chain" id="PRO_5012702987" description="MG2 domain-containing protein" evidence="1">
    <location>
        <begin position="32"/>
        <end position="801"/>
    </location>
</feature>
<evidence type="ECO:0000256" key="1">
    <source>
        <dbReference type="SAM" id="SignalP"/>
    </source>
</evidence>
<dbReference type="AlphaFoldDB" id="A0A1M5X064"/>
<dbReference type="Proteomes" id="UP000184212">
    <property type="component" value="Unassembled WGS sequence"/>
</dbReference>
<dbReference type="STRING" id="947013.SAMN04488109_6198"/>
<protein>
    <recommendedName>
        <fullName evidence="4">MG2 domain-containing protein</fullName>
    </recommendedName>
</protein>
<dbReference type="OrthoDB" id="679547at2"/>
<dbReference type="Gene3D" id="2.60.40.1930">
    <property type="match status" value="1"/>
</dbReference>
<evidence type="ECO:0000313" key="3">
    <source>
        <dbReference type="Proteomes" id="UP000184212"/>
    </source>
</evidence>
<name>A0A1M5X064_9BACT</name>
<evidence type="ECO:0000313" key="2">
    <source>
        <dbReference type="EMBL" id="SHH93237.1"/>
    </source>
</evidence>
<dbReference type="RefSeq" id="WP_073142322.1">
    <property type="nucleotide sequence ID" value="NZ_FQWQ01000005.1"/>
</dbReference>
<sequence>MNVKKIISLFHTRLSLGVMMTLLVTATSAQQAGLDSLQRKFDRYRINHLQEKLYAHLDQSLYLTGETMWFKLYLVDGARHRPSDISKVAYLEVIDKDKQAVVQTKVALQDGVGNGSVFLPASITSGNYVVRVYTNWMKNFAPEFYFHTPITIVNTFRKLDLDKPTAAAPDIQFFPEGGNLVNGVPGKVAFRVTDKTGKGLVCKGALLNQQNDTVARFEPHKFGIGNFSFTPLPGTEYRAVITDDQGRKNTVKLSAALDAGYALQVKDSTNDLLSIKIIQKGVVSSAPVVYLFVHARNVVSTASLYFLQHGQVTIAIPKKSLQPGISHITLIDSDLHPQCERLYFTQPDKKLTLGAEISQAQFGIRRKVSVDLTAQNAQHQPVTSNLSVAVYKTDSLQGPLQQDIYSFLWLSSDLKGAIESAEYYMDGSDALATDNLMLTHGWRRFNWSDVLGTAPALTFVPEYRGHLITGHVFDPIGGSARGITTFLSSPSRKIQLYTSVSNNKGEVYYEVRDFIGPKKVIVQTNTEKDSMSVGRITIDNPFSDKFAPLKFAPFTFSSALEKRLLSRNMSMQVQDIFYQDRAPLANAVRDSSNFYGKPDASYLLDDYTRFTVMEEVMREYVPGVLVRKRRDGFHFMNLNDAHKSVFNDDPLVLLDGVPVFDIDKIMEFDPLKVKKLDVFTHRYYLGNVSMTGLVSYTTYTGDLAGFALDPRSVVVNYEGLQLQREFYSPPYDTPKQRESRWPDQRNVLFWAPQVVTREGKQHLEFYTSDVAGDYNIVIRGMTADGLSGSAVYAFQVKQFDH</sequence>
<reference evidence="2 3" key="1">
    <citation type="submission" date="2016-11" db="EMBL/GenBank/DDBJ databases">
        <authorList>
            <person name="Jaros S."/>
            <person name="Januszkiewicz K."/>
            <person name="Wedrychowicz H."/>
        </authorList>
    </citation>
    <scope>NUCLEOTIDE SEQUENCE [LARGE SCALE GENOMIC DNA]</scope>
    <source>
        <strain evidence="2 3">DSM 24574</strain>
    </source>
</reference>
<organism evidence="2 3">
    <name type="scientific">Chryseolinea serpens</name>
    <dbReference type="NCBI Taxonomy" id="947013"/>
    <lineage>
        <taxon>Bacteria</taxon>
        <taxon>Pseudomonadati</taxon>
        <taxon>Bacteroidota</taxon>
        <taxon>Cytophagia</taxon>
        <taxon>Cytophagales</taxon>
        <taxon>Fulvivirgaceae</taxon>
        <taxon>Chryseolinea</taxon>
    </lineage>
</organism>
<dbReference type="EMBL" id="FQWQ01000005">
    <property type="protein sequence ID" value="SHH93237.1"/>
    <property type="molecule type" value="Genomic_DNA"/>
</dbReference>
<keyword evidence="3" id="KW-1185">Reference proteome</keyword>
<proteinExistence type="predicted"/>
<evidence type="ECO:0008006" key="4">
    <source>
        <dbReference type="Google" id="ProtNLM"/>
    </source>
</evidence>
<keyword evidence="1" id="KW-0732">Signal</keyword>
<feature type="signal peptide" evidence="1">
    <location>
        <begin position="1"/>
        <end position="31"/>
    </location>
</feature>
<gene>
    <name evidence="2" type="ORF">SAMN04488109_6198</name>
</gene>